<reference evidence="2" key="2">
    <citation type="submission" date="2021-04" db="EMBL/GenBank/DDBJ databases">
        <authorList>
            <person name="Gilroy R."/>
        </authorList>
    </citation>
    <scope>NUCLEOTIDE SEQUENCE</scope>
    <source>
        <strain evidence="2">5933</strain>
    </source>
</reference>
<sequence length="176" mass="19562">MKRHLQNNQGGASLFLGLFGVIFALALISALFQNYSAIMSVKTVHSAMEKAALTAVTRQTEQTYQSKRESYHGAYSNSDGAGWHALMADSDVVAQLKEMLSVHYQSGQLIKYDKKGDLIYLLENISLVMQNPDFQSQDAPLQAVLSLDFNMPLKLGSIEHPIQVHLKVTAENKTKY</sequence>
<dbReference type="Proteomes" id="UP000823918">
    <property type="component" value="Unassembled WGS sequence"/>
</dbReference>
<evidence type="ECO:0000256" key="1">
    <source>
        <dbReference type="SAM" id="Phobius"/>
    </source>
</evidence>
<protein>
    <submittedName>
        <fullName evidence="2">Uncharacterized protein</fullName>
    </submittedName>
</protein>
<name>A0A9D2Q7X8_9FIRM</name>
<keyword evidence="1" id="KW-0472">Membrane</keyword>
<comment type="caution">
    <text evidence="2">The sequence shown here is derived from an EMBL/GenBank/DDBJ whole genome shotgun (WGS) entry which is preliminary data.</text>
</comment>
<organism evidence="2 3">
    <name type="scientific">Candidatus Ruthenibacterium merdavium</name>
    <dbReference type="NCBI Taxonomy" id="2838752"/>
    <lineage>
        <taxon>Bacteria</taxon>
        <taxon>Bacillati</taxon>
        <taxon>Bacillota</taxon>
        <taxon>Clostridia</taxon>
        <taxon>Eubacteriales</taxon>
        <taxon>Oscillospiraceae</taxon>
        <taxon>Ruthenibacterium</taxon>
    </lineage>
</organism>
<gene>
    <name evidence="2" type="ORF">H9698_06995</name>
</gene>
<proteinExistence type="predicted"/>
<dbReference type="EMBL" id="DWWA01000034">
    <property type="protein sequence ID" value="HJC72525.1"/>
    <property type="molecule type" value="Genomic_DNA"/>
</dbReference>
<reference evidence="2" key="1">
    <citation type="journal article" date="2021" name="PeerJ">
        <title>Extensive microbial diversity within the chicken gut microbiome revealed by metagenomics and culture.</title>
        <authorList>
            <person name="Gilroy R."/>
            <person name="Ravi A."/>
            <person name="Getino M."/>
            <person name="Pursley I."/>
            <person name="Horton D.L."/>
            <person name="Alikhan N.F."/>
            <person name="Baker D."/>
            <person name="Gharbi K."/>
            <person name="Hall N."/>
            <person name="Watson M."/>
            <person name="Adriaenssens E.M."/>
            <person name="Foster-Nyarko E."/>
            <person name="Jarju S."/>
            <person name="Secka A."/>
            <person name="Antonio M."/>
            <person name="Oren A."/>
            <person name="Chaudhuri R.R."/>
            <person name="La Ragione R."/>
            <person name="Hildebrand F."/>
            <person name="Pallen M.J."/>
        </authorList>
    </citation>
    <scope>NUCLEOTIDE SEQUENCE</scope>
    <source>
        <strain evidence="2">5933</strain>
    </source>
</reference>
<evidence type="ECO:0000313" key="3">
    <source>
        <dbReference type="Proteomes" id="UP000823918"/>
    </source>
</evidence>
<accession>A0A9D2Q7X8</accession>
<feature type="transmembrane region" description="Helical" evidence="1">
    <location>
        <begin position="12"/>
        <end position="32"/>
    </location>
</feature>
<dbReference type="AlphaFoldDB" id="A0A9D2Q7X8"/>
<evidence type="ECO:0000313" key="2">
    <source>
        <dbReference type="EMBL" id="HJC72525.1"/>
    </source>
</evidence>
<keyword evidence="1" id="KW-1133">Transmembrane helix</keyword>
<keyword evidence="1" id="KW-0812">Transmembrane</keyword>